<evidence type="ECO:0000256" key="1">
    <source>
        <dbReference type="ARBA" id="ARBA00009431"/>
    </source>
</evidence>
<keyword evidence="6" id="KW-1015">Disulfide bond</keyword>
<evidence type="ECO:0000256" key="4">
    <source>
        <dbReference type="ARBA" id="ARBA00022729"/>
    </source>
</evidence>
<feature type="chain" id="PRO_5018820049" description="Carboxypeptidase" evidence="8">
    <location>
        <begin position="25"/>
        <end position="482"/>
    </location>
</feature>
<dbReference type="EC" id="3.4.16.-" evidence="8"/>
<comment type="similarity">
    <text evidence="1 8">Belongs to the peptidase S10 family.</text>
</comment>
<dbReference type="FunFam" id="3.40.50.1820:FF:000013">
    <property type="entry name" value="Carboxypeptidase"/>
    <property type="match status" value="1"/>
</dbReference>
<evidence type="ECO:0000313" key="10">
    <source>
        <dbReference type="Proteomes" id="UP000283530"/>
    </source>
</evidence>
<dbReference type="GO" id="GO:0005773">
    <property type="term" value="C:vacuole"/>
    <property type="evidence" value="ECO:0007669"/>
    <property type="project" value="TreeGrafter"/>
</dbReference>
<feature type="signal peptide" evidence="8">
    <location>
        <begin position="1"/>
        <end position="24"/>
    </location>
</feature>
<dbReference type="PROSITE" id="PS00131">
    <property type="entry name" value="CARBOXYPEPT_SER_SER"/>
    <property type="match status" value="1"/>
</dbReference>
<dbReference type="PANTHER" id="PTHR11802:SF223">
    <property type="entry name" value="CARBOXYPEPTIDASE"/>
    <property type="match status" value="1"/>
</dbReference>
<dbReference type="InterPro" id="IPR018202">
    <property type="entry name" value="Ser_caboxypep_ser_AS"/>
</dbReference>
<dbReference type="Pfam" id="PF00450">
    <property type="entry name" value="Peptidase_S10"/>
    <property type="match status" value="1"/>
</dbReference>
<evidence type="ECO:0000256" key="8">
    <source>
        <dbReference type="RuleBase" id="RU361156"/>
    </source>
</evidence>
<evidence type="ECO:0000313" key="9">
    <source>
        <dbReference type="EMBL" id="RWR90422.1"/>
    </source>
</evidence>
<dbReference type="Proteomes" id="UP000283530">
    <property type="component" value="Unassembled WGS sequence"/>
</dbReference>
<evidence type="ECO:0000256" key="6">
    <source>
        <dbReference type="ARBA" id="ARBA00023157"/>
    </source>
</evidence>
<evidence type="ECO:0000256" key="2">
    <source>
        <dbReference type="ARBA" id="ARBA00022645"/>
    </source>
</evidence>
<dbReference type="SUPFAM" id="SSF53474">
    <property type="entry name" value="alpha/beta-Hydrolases"/>
    <property type="match status" value="1"/>
</dbReference>
<organism evidence="9 10">
    <name type="scientific">Cinnamomum micranthum f. kanehirae</name>
    <dbReference type="NCBI Taxonomy" id="337451"/>
    <lineage>
        <taxon>Eukaryota</taxon>
        <taxon>Viridiplantae</taxon>
        <taxon>Streptophyta</taxon>
        <taxon>Embryophyta</taxon>
        <taxon>Tracheophyta</taxon>
        <taxon>Spermatophyta</taxon>
        <taxon>Magnoliopsida</taxon>
        <taxon>Magnoliidae</taxon>
        <taxon>Laurales</taxon>
        <taxon>Lauraceae</taxon>
        <taxon>Cinnamomum</taxon>
    </lineage>
</organism>
<name>A0A443PI48_9MAGN</name>
<dbReference type="PRINTS" id="PR00724">
    <property type="entry name" value="CRBOXYPTASEC"/>
</dbReference>
<keyword evidence="10" id="KW-1185">Reference proteome</keyword>
<keyword evidence="4 8" id="KW-0732">Signal</keyword>
<dbReference type="FunFam" id="3.40.50.11320:FF:000001">
    <property type="entry name" value="Carboxypeptidase"/>
    <property type="match status" value="1"/>
</dbReference>
<dbReference type="GO" id="GO:0006508">
    <property type="term" value="P:proteolysis"/>
    <property type="evidence" value="ECO:0007669"/>
    <property type="project" value="UniProtKB-KW"/>
</dbReference>
<dbReference type="Gene3D" id="3.40.50.11320">
    <property type="match status" value="1"/>
</dbReference>
<dbReference type="PANTHER" id="PTHR11802">
    <property type="entry name" value="SERINE PROTEASE FAMILY S10 SERINE CARBOXYPEPTIDASE"/>
    <property type="match status" value="1"/>
</dbReference>
<evidence type="ECO:0000256" key="7">
    <source>
        <dbReference type="ARBA" id="ARBA00023180"/>
    </source>
</evidence>
<keyword evidence="2 8" id="KW-0121">Carboxypeptidase</keyword>
<accession>A0A443PI48</accession>
<evidence type="ECO:0000256" key="5">
    <source>
        <dbReference type="ARBA" id="ARBA00022801"/>
    </source>
</evidence>
<evidence type="ECO:0000256" key="3">
    <source>
        <dbReference type="ARBA" id="ARBA00022670"/>
    </source>
</evidence>
<dbReference type="GO" id="GO:0004185">
    <property type="term" value="F:serine-type carboxypeptidase activity"/>
    <property type="evidence" value="ECO:0007669"/>
    <property type="project" value="UniProtKB-UniRule"/>
</dbReference>
<reference evidence="9 10" key="1">
    <citation type="journal article" date="2019" name="Nat. Plants">
        <title>Stout camphor tree genome fills gaps in understanding of flowering plant genome evolution.</title>
        <authorList>
            <person name="Chaw S.M."/>
            <person name="Liu Y.C."/>
            <person name="Wu Y.W."/>
            <person name="Wang H.Y."/>
            <person name="Lin C.I."/>
            <person name="Wu C.S."/>
            <person name="Ke H.M."/>
            <person name="Chang L.Y."/>
            <person name="Hsu C.Y."/>
            <person name="Yang H.T."/>
            <person name="Sudianto E."/>
            <person name="Hsu M.H."/>
            <person name="Wu K.P."/>
            <person name="Wang L.N."/>
            <person name="Leebens-Mack J.H."/>
            <person name="Tsai I.J."/>
        </authorList>
    </citation>
    <scope>NUCLEOTIDE SEQUENCE [LARGE SCALE GENOMIC DNA]</scope>
    <source>
        <strain evidence="10">cv. Chaw 1501</strain>
        <tissue evidence="9">Young leaves</tissue>
    </source>
</reference>
<dbReference type="Gene3D" id="6.10.250.940">
    <property type="match status" value="1"/>
</dbReference>
<dbReference type="InterPro" id="IPR029058">
    <property type="entry name" value="AB_hydrolase_fold"/>
</dbReference>
<dbReference type="PROSITE" id="PS00560">
    <property type="entry name" value="CARBOXYPEPT_SER_HIS"/>
    <property type="match status" value="1"/>
</dbReference>
<keyword evidence="5 8" id="KW-0378">Hydrolase</keyword>
<dbReference type="InterPro" id="IPR001563">
    <property type="entry name" value="Peptidase_S10"/>
</dbReference>
<protein>
    <recommendedName>
        <fullName evidence="8">Carboxypeptidase</fullName>
        <ecNumber evidence="8">3.4.16.-</ecNumber>
    </recommendedName>
</protein>
<comment type="caution">
    <text evidence="9">The sequence shown here is derived from an EMBL/GenBank/DDBJ whole genome shotgun (WGS) entry which is preliminary data.</text>
</comment>
<keyword evidence="7" id="KW-0325">Glycoprotein</keyword>
<dbReference type="EMBL" id="QPKB01000008">
    <property type="protein sequence ID" value="RWR90422.1"/>
    <property type="molecule type" value="Genomic_DNA"/>
</dbReference>
<proteinExistence type="inferred from homology"/>
<dbReference type="InterPro" id="IPR033124">
    <property type="entry name" value="Ser_caboxypep_his_AS"/>
</dbReference>
<dbReference type="OrthoDB" id="443318at2759"/>
<dbReference type="AlphaFoldDB" id="A0A443PI48"/>
<sequence length="482" mass="54171">MALPPVAPYLTLFILSLSLSFSLSVPFDERGLEPNIKALQEADRVGGLPGQPPVKFRQYAGYVTIDESHGKALFYWFFEATQKPAGKPLLLWLNGGPGCSSVGFGEAQELGPFLVKKGVPELKFNDYTWNKAANLLFLESPAGVGFSYSNTSSDLEVQGDNITANDSYKFLLNWFKRFPQYKSNEFYIAGESYAGHYIPQLAQVVFDSNKKATMENYINLKGIMVGNGLMDDETDLKGMIDYAWGHAVISDRLYHTIKTNCDFAKENQTLDCQRALGQYYSLYNIIDMYSLYAPRCVSGSSTVKSITNPHKEAPKFITKIELLRRLPAGYDPCLQEYATAYFNRPDVQEALHANVTKISRPWSLCSNEVNIAWMDSQTSVLPIIKKLVDGHLRVWIFSGDTDGRVPVTSTRYTLNKLGLNTTEEWATWYSHKEVGGWTIIYEGLTFVTVRGAGHQVPTFAPKRSLQLIRHFLANERLPSVAY</sequence>
<dbReference type="Gene3D" id="3.40.50.1820">
    <property type="entry name" value="alpha/beta hydrolase"/>
    <property type="match status" value="1"/>
</dbReference>
<gene>
    <name evidence="9" type="ORF">CKAN_01951500</name>
</gene>
<keyword evidence="3 8" id="KW-0645">Protease</keyword>